<dbReference type="AlphaFoldDB" id="A0A137NV53"/>
<dbReference type="EMBL" id="KQ964701">
    <property type="protein sequence ID" value="KXN66646.1"/>
    <property type="molecule type" value="Genomic_DNA"/>
</dbReference>
<reference evidence="2 3" key="1">
    <citation type="journal article" date="2015" name="Genome Biol. Evol.">
        <title>Phylogenomic analyses indicate that early fungi evolved digesting cell walls of algal ancestors of land plants.</title>
        <authorList>
            <person name="Chang Y."/>
            <person name="Wang S."/>
            <person name="Sekimoto S."/>
            <person name="Aerts A.L."/>
            <person name="Choi C."/>
            <person name="Clum A."/>
            <person name="LaButti K.M."/>
            <person name="Lindquist E.A."/>
            <person name="Yee Ngan C."/>
            <person name="Ohm R.A."/>
            <person name="Salamov A.A."/>
            <person name="Grigoriev I.V."/>
            <person name="Spatafora J.W."/>
            <person name="Berbee M.L."/>
        </authorList>
    </citation>
    <scope>NUCLEOTIDE SEQUENCE [LARGE SCALE GENOMIC DNA]</scope>
    <source>
        <strain evidence="2 3">NRRL 28638</strain>
    </source>
</reference>
<sequence length="110" mass="12691">MKLEYLLLPSTTTLDTSLINSSSKNLRIKQHKPNLTDSERESIYNLLNQYSVKGKLPRGLLGEISVRFGVKPRTDAKIRVLMCYKVGIKLMYQSLTTALFIQLFKNNYYD</sequence>
<evidence type="ECO:0000313" key="3">
    <source>
        <dbReference type="Proteomes" id="UP000070444"/>
    </source>
</evidence>
<evidence type="ECO:0000313" key="2">
    <source>
        <dbReference type="EMBL" id="KXN66646.1"/>
    </source>
</evidence>
<protein>
    <recommendedName>
        <fullName evidence="1">DUF7769 domain-containing protein</fullName>
    </recommendedName>
</protein>
<feature type="domain" description="DUF7769" evidence="1">
    <location>
        <begin position="35"/>
        <end position="74"/>
    </location>
</feature>
<organism evidence="2 3">
    <name type="scientific">Conidiobolus coronatus (strain ATCC 28846 / CBS 209.66 / NRRL 28638)</name>
    <name type="common">Delacroixia coronata</name>
    <dbReference type="NCBI Taxonomy" id="796925"/>
    <lineage>
        <taxon>Eukaryota</taxon>
        <taxon>Fungi</taxon>
        <taxon>Fungi incertae sedis</taxon>
        <taxon>Zoopagomycota</taxon>
        <taxon>Entomophthoromycotina</taxon>
        <taxon>Entomophthoromycetes</taxon>
        <taxon>Entomophthorales</taxon>
        <taxon>Ancylistaceae</taxon>
        <taxon>Conidiobolus</taxon>
    </lineage>
</organism>
<gene>
    <name evidence="2" type="ORF">CONCODRAFT_73542</name>
</gene>
<evidence type="ECO:0000259" key="1">
    <source>
        <dbReference type="Pfam" id="PF24964"/>
    </source>
</evidence>
<proteinExistence type="predicted"/>
<dbReference type="Pfam" id="PF24964">
    <property type="entry name" value="DUF7769"/>
    <property type="match status" value="1"/>
</dbReference>
<dbReference type="Proteomes" id="UP000070444">
    <property type="component" value="Unassembled WGS sequence"/>
</dbReference>
<name>A0A137NV53_CONC2</name>
<accession>A0A137NV53</accession>
<keyword evidence="3" id="KW-1185">Reference proteome</keyword>
<dbReference type="InterPro" id="IPR056671">
    <property type="entry name" value="DUF7769"/>
</dbReference>